<reference evidence="1" key="1">
    <citation type="submission" date="2021-02" db="EMBL/GenBank/DDBJ databases">
        <title>Genome-Resolved Metagenomics of a Microbial Community Performing Photosynthetic Biological Nutrient Removal.</title>
        <authorList>
            <person name="Mcdaniel E.A."/>
        </authorList>
    </citation>
    <scope>NUCLEOTIDE SEQUENCE</scope>
    <source>
        <strain evidence="1">UWPOB_OBS1</strain>
    </source>
</reference>
<dbReference type="SUPFAM" id="SSF54593">
    <property type="entry name" value="Glyoxalase/Bleomycin resistance protein/Dihydroxybiphenyl dioxygenase"/>
    <property type="match status" value="1"/>
</dbReference>
<evidence type="ECO:0000313" key="1">
    <source>
        <dbReference type="EMBL" id="MBN8659558.1"/>
    </source>
</evidence>
<name>A0A8J7PDB8_9BACT</name>
<accession>A0A8J7PDB8</accession>
<proteinExistence type="predicted"/>
<dbReference type="EMBL" id="JAFLCK010000004">
    <property type="protein sequence ID" value="MBN8659558.1"/>
    <property type="molecule type" value="Genomic_DNA"/>
</dbReference>
<organism evidence="1 2">
    <name type="scientific">Candidatus Obscuribacter phosphatis</name>
    <dbReference type="NCBI Taxonomy" id="1906157"/>
    <lineage>
        <taxon>Bacteria</taxon>
        <taxon>Bacillati</taxon>
        <taxon>Candidatus Melainabacteria</taxon>
        <taxon>Candidatus Obscuribacterales</taxon>
        <taxon>Candidatus Obscuribacteraceae</taxon>
        <taxon>Candidatus Obscuribacter</taxon>
    </lineage>
</organism>
<protein>
    <submittedName>
        <fullName evidence="1">VOC family protein</fullName>
    </submittedName>
</protein>
<dbReference type="Gene3D" id="3.10.180.10">
    <property type="entry name" value="2,3-Dihydroxybiphenyl 1,2-Dioxygenase, domain 1"/>
    <property type="match status" value="1"/>
</dbReference>
<dbReference type="Proteomes" id="UP000664277">
    <property type="component" value="Unassembled WGS sequence"/>
</dbReference>
<gene>
    <name evidence="1" type="ORF">J0M35_04295</name>
</gene>
<sequence>MSEKAESKSLDPIDHIAIQVDDLINTVNFYKDSFQCEVIYQDDTWAFLKFQNIKLAFVIPGQHPPHIAFVNEKAENFGELKTHRDGTRSVYIKDPSGNTLEIMAPYEV</sequence>
<comment type="caution">
    <text evidence="1">The sequence shown here is derived from an EMBL/GenBank/DDBJ whole genome shotgun (WGS) entry which is preliminary data.</text>
</comment>
<dbReference type="InterPro" id="IPR029068">
    <property type="entry name" value="Glyas_Bleomycin-R_OHBP_Dase"/>
</dbReference>
<dbReference type="AlphaFoldDB" id="A0A8J7PDB8"/>
<dbReference type="CDD" id="cd06587">
    <property type="entry name" value="VOC"/>
    <property type="match status" value="1"/>
</dbReference>
<evidence type="ECO:0000313" key="2">
    <source>
        <dbReference type="Proteomes" id="UP000664277"/>
    </source>
</evidence>